<accession>A0A1M4WHK9</accession>
<feature type="binding site" evidence="7">
    <location>
        <position position="187"/>
    </location>
    <ligand>
        <name>UDP-N-acetyl-alpha-D-muramoyl-L-alanyl-D-glutamate</name>
        <dbReference type="ChEBI" id="CHEBI:83900"/>
    </ligand>
</feature>
<keyword evidence="5 7" id="KW-0131">Cell cycle</keyword>
<dbReference type="GO" id="GO:0000287">
    <property type="term" value="F:magnesium ion binding"/>
    <property type="evidence" value="ECO:0007669"/>
    <property type="project" value="UniProtKB-UniRule"/>
</dbReference>
<dbReference type="RefSeq" id="WP_073040421.1">
    <property type="nucleotide sequence ID" value="NZ_FQUO01000003.1"/>
</dbReference>
<dbReference type="EC" id="6.3.2.13" evidence="7"/>
<keyword evidence="6 7" id="KW-0961">Cell wall biogenesis/degradation</keyword>
<evidence type="ECO:0000256" key="2">
    <source>
        <dbReference type="ARBA" id="ARBA00022618"/>
    </source>
</evidence>
<feature type="binding site" evidence="7">
    <location>
        <begin position="404"/>
        <end position="407"/>
    </location>
    <ligand>
        <name>meso-2,6-diaminopimelate</name>
        <dbReference type="ChEBI" id="CHEBI:57791"/>
    </ligand>
</feature>
<comment type="caution">
    <text evidence="7">Lacks conserved residue(s) required for the propagation of feature annotation.</text>
</comment>
<feature type="binding site" evidence="7">
    <location>
        <position position="189"/>
    </location>
    <ligand>
        <name>UDP-N-acetyl-alpha-D-muramoyl-L-alanyl-D-glutamate</name>
        <dbReference type="ChEBI" id="CHEBI:83900"/>
    </ligand>
</feature>
<dbReference type="Gene3D" id="3.40.1390.10">
    <property type="entry name" value="MurE/MurF, N-terminal domain"/>
    <property type="match status" value="1"/>
</dbReference>
<dbReference type="PANTHER" id="PTHR23135:SF4">
    <property type="entry name" value="UDP-N-ACETYLMURAMOYL-L-ALANYL-D-GLUTAMATE--2,6-DIAMINOPIMELATE LIGASE MURE HOMOLOG, CHLOROPLASTIC"/>
    <property type="match status" value="1"/>
</dbReference>
<comment type="pathway">
    <text evidence="7 8">Cell wall biogenesis; peptidoglycan biosynthesis.</text>
</comment>
<evidence type="ECO:0000256" key="4">
    <source>
        <dbReference type="ARBA" id="ARBA00022984"/>
    </source>
</evidence>
<comment type="cofactor">
    <cofactor evidence="7">
        <name>Mg(2+)</name>
        <dbReference type="ChEBI" id="CHEBI:18420"/>
    </cofactor>
</comment>
<keyword evidence="4 7" id="KW-0573">Peptidoglycan synthesis</keyword>
<dbReference type="Gene3D" id="3.90.190.20">
    <property type="entry name" value="Mur ligase, C-terminal domain"/>
    <property type="match status" value="1"/>
</dbReference>
<dbReference type="NCBIfam" id="TIGR01085">
    <property type="entry name" value="murE"/>
    <property type="match status" value="1"/>
</dbReference>
<feature type="binding site" evidence="7">
    <location>
        <position position="461"/>
    </location>
    <ligand>
        <name>meso-2,6-diaminopimelate</name>
        <dbReference type="ChEBI" id="CHEBI:57791"/>
    </ligand>
</feature>
<evidence type="ECO:0000256" key="3">
    <source>
        <dbReference type="ARBA" id="ARBA00022960"/>
    </source>
</evidence>
<evidence type="ECO:0000259" key="11">
    <source>
        <dbReference type="Pfam" id="PF08245"/>
    </source>
</evidence>
<reference evidence="12 13" key="1">
    <citation type="submission" date="2016-11" db="EMBL/GenBank/DDBJ databases">
        <authorList>
            <person name="Jaros S."/>
            <person name="Januszkiewicz K."/>
            <person name="Wedrychowicz H."/>
        </authorList>
    </citation>
    <scope>NUCLEOTIDE SEQUENCE [LARGE SCALE GENOMIC DNA]</scope>
    <source>
        <strain evidence="12 13">DSM 26897</strain>
    </source>
</reference>
<dbReference type="SUPFAM" id="SSF53623">
    <property type="entry name" value="MurD-like peptide ligases, catalytic domain"/>
    <property type="match status" value="1"/>
</dbReference>
<feature type="modified residue" description="N6-carboxylysine" evidence="7">
    <location>
        <position position="221"/>
    </location>
</feature>
<keyword evidence="7" id="KW-0547">Nucleotide-binding</keyword>
<keyword evidence="2 7" id="KW-0132">Cell division</keyword>
<dbReference type="NCBIfam" id="NF001126">
    <property type="entry name" value="PRK00139.1-4"/>
    <property type="match status" value="1"/>
</dbReference>
<gene>
    <name evidence="7" type="primary">murE</name>
    <name evidence="12" type="ORF">SAMN05444008_10330</name>
</gene>
<evidence type="ECO:0000256" key="6">
    <source>
        <dbReference type="ARBA" id="ARBA00023316"/>
    </source>
</evidence>
<evidence type="ECO:0000256" key="8">
    <source>
        <dbReference type="RuleBase" id="RU004135"/>
    </source>
</evidence>
<keyword evidence="7 12" id="KW-0436">Ligase</keyword>
<feature type="binding site" evidence="7">
    <location>
        <begin position="112"/>
        <end position="118"/>
    </location>
    <ligand>
        <name>ATP</name>
        <dbReference type="ChEBI" id="CHEBI:30616"/>
    </ligand>
</feature>
<keyword evidence="7" id="KW-0460">Magnesium</keyword>
<evidence type="ECO:0000313" key="13">
    <source>
        <dbReference type="Proteomes" id="UP000184368"/>
    </source>
</evidence>
<dbReference type="InterPro" id="IPR013221">
    <property type="entry name" value="Mur_ligase_cen"/>
</dbReference>
<evidence type="ECO:0000259" key="10">
    <source>
        <dbReference type="Pfam" id="PF02875"/>
    </source>
</evidence>
<feature type="binding site" evidence="7">
    <location>
        <position position="457"/>
    </location>
    <ligand>
        <name>meso-2,6-diaminopimelate</name>
        <dbReference type="ChEBI" id="CHEBI:57791"/>
    </ligand>
</feature>
<comment type="PTM">
    <text evidence="7">Carboxylation is probably crucial for Mg(2+) binding and, consequently, for the gamma-phosphate positioning of ATP.</text>
</comment>
<dbReference type="GO" id="GO:0071555">
    <property type="term" value="P:cell wall organization"/>
    <property type="evidence" value="ECO:0007669"/>
    <property type="project" value="UniProtKB-KW"/>
</dbReference>
<comment type="function">
    <text evidence="7">Catalyzes the addition of meso-diaminopimelic acid to the nucleotide precursor UDP-N-acetylmuramoyl-L-alanyl-D-glutamate (UMAG) in the biosynthesis of bacterial cell-wall peptidoglycan.</text>
</comment>
<proteinExistence type="inferred from homology"/>
<evidence type="ECO:0000256" key="7">
    <source>
        <dbReference type="HAMAP-Rule" id="MF_00208"/>
    </source>
</evidence>
<keyword evidence="3 7" id="KW-0133">Cell shape</keyword>
<dbReference type="InterPro" id="IPR005761">
    <property type="entry name" value="UDP-N-AcMur-Glu-dNH2Pim_ligase"/>
</dbReference>
<dbReference type="GO" id="GO:0008360">
    <property type="term" value="P:regulation of cell shape"/>
    <property type="evidence" value="ECO:0007669"/>
    <property type="project" value="UniProtKB-KW"/>
</dbReference>
<evidence type="ECO:0000256" key="1">
    <source>
        <dbReference type="ARBA" id="ARBA00005898"/>
    </source>
</evidence>
<dbReference type="InterPro" id="IPR035911">
    <property type="entry name" value="MurE/MurF_N"/>
</dbReference>
<feature type="domain" description="Mur ligase N-terminal catalytic" evidence="9">
    <location>
        <begin position="24"/>
        <end position="98"/>
    </location>
</feature>
<keyword evidence="7" id="KW-0067">ATP-binding</keyword>
<dbReference type="GO" id="GO:0005737">
    <property type="term" value="C:cytoplasm"/>
    <property type="evidence" value="ECO:0007669"/>
    <property type="project" value="UniProtKB-SubCell"/>
</dbReference>
<dbReference type="Pfam" id="PF01225">
    <property type="entry name" value="Mur_ligase"/>
    <property type="match status" value="1"/>
</dbReference>
<feature type="binding site" evidence="7">
    <location>
        <position position="380"/>
    </location>
    <ligand>
        <name>meso-2,6-diaminopimelate</name>
        <dbReference type="ChEBI" id="CHEBI:57791"/>
    </ligand>
</feature>
<dbReference type="UniPathway" id="UPA00219"/>
<feature type="binding site" evidence="7">
    <location>
        <position position="31"/>
    </location>
    <ligand>
        <name>UDP-N-acetyl-alpha-D-muramoyl-L-alanyl-D-glutamate</name>
        <dbReference type="ChEBI" id="CHEBI:83900"/>
    </ligand>
</feature>
<keyword evidence="7" id="KW-0963">Cytoplasm</keyword>
<name>A0A1M4WHK9_9BACT</name>
<evidence type="ECO:0000259" key="9">
    <source>
        <dbReference type="Pfam" id="PF01225"/>
    </source>
</evidence>
<keyword evidence="13" id="KW-1185">Reference proteome</keyword>
<comment type="similarity">
    <text evidence="1 7">Belongs to the MurCDEF family. MurE subfamily.</text>
</comment>
<dbReference type="PANTHER" id="PTHR23135">
    <property type="entry name" value="MUR LIGASE FAMILY MEMBER"/>
    <property type="match status" value="1"/>
</dbReference>
<dbReference type="Proteomes" id="UP000184368">
    <property type="component" value="Unassembled WGS sequence"/>
</dbReference>
<dbReference type="GO" id="GO:0051301">
    <property type="term" value="P:cell division"/>
    <property type="evidence" value="ECO:0007669"/>
    <property type="project" value="UniProtKB-KW"/>
</dbReference>
<comment type="catalytic activity">
    <reaction evidence="7">
        <text>UDP-N-acetyl-alpha-D-muramoyl-L-alanyl-D-glutamate + meso-2,6-diaminopimelate + ATP = UDP-N-acetyl-alpha-D-muramoyl-L-alanyl-gamma-D-glutamyl-meso-2,6-diaminopimelate + ADP + phosphate + H(+)</text>
        <dbReference type="Rhea" id="RHEA:23676"/>
        <dbReference type="ChEBI" id="CHEBI:15378"/>
        <dbReference type="ChEBI" id="CHEBI:30616"/>
        <dbReference type="ChEBI" id="CHEBI:43474"/>
        <dbReference type="ChEBI" id="CHEBI:57791"/>
        <dbReference type="ChEBI" id="CHEBI:83900"/>
        <dbReference type="ChEBI" id="CHEBI:83905"/>
        <dbReference type="ChEBI" id="CHEBI:456216"/>
        <dbReference type="EC" id="6.3.2.13"/>
    </reaction>
</comment>
<dbReference type="Pfam" id="PF02875">
    <property type="entry name" value="Mur_ligase_C"/>
    <property type="match status" value="1"/>
</dbReference>
<dbReference type="OrthoDB" id="9800958at2"/>
<evidence type="ECO:0000256" key="5">
    <source>
        <dbReference type="ARBA" id="ARBA00023306"/>
    </source>
</evidence>
<dbReference type="InterPro" id="IPR000713">
    <property type="entry name" value="Mur_ligase_N"/>
</dbReference>
<dbReference type="InterPro" id="IPR004101">
    <property type="entry name" value="Mur_ligase_C"/>
</dbReference>
<evidence type="ECO:0000313" key="12">
    <source>
        <dbReference type="EMBL" id="SHE80685.1"/>
    </source>
</evidence>
<dbReference type="SUPFAM" id="SSF63418">
    <property type="entry name" value="MurE/MurF N-terminal domain"/>
    <property type="match status" value="1"/>
</dbReference>
<dbReference type="EMBL" id="FQUO01000003">
    <property type="protein sequence ID" value="SHE80685.1"/>
    <property type="molecule type" value="Genomic_DNA"/>
</dbReference>
<dbReference type="InterPro" id="IPR036565">
    <property type="entry name" value="Mur-like_cat_sf"/>
</dbReference>
<dbReference type="AlphaFoldDB" id="A0A1M4WHK9"/>
<dbReference type="GO" id="GO:0008765">
    <property type="term" value="F:UDP-N-acetylmuramoylalanyl-D-glutamate-2,6-diaminopimelate ligase activity"/>
    <property type="evidence" value="ECO:0007669"/>
    <property type="project" value="UniProtKB-UniRule"/>
</dbReference>
<dbReference type="Gene3D" id="3.40.1190.10">
    <property type="entry name" value="Mur-like, catalytic domain"/>
    <property type="match status" value="1"/>
</dbReference>
<feature type="short sequence motif" description="Meso-diaminopimelate recognition motif" evidence="7">
    <location>
        <begin position="404"/>
        <end position="407"/>
    </location>
</feature>
<feature type="domain" description="Mur ligase central" evidence="11">
    <location>
        <begin position="110"/>
        <end position="306"/>
    </location>
</feature>
<dbReference type="InterPro" id="IPR036615">
    <property type="entry name" value="Mur_ligase_C_dom_sf"/>
</dbReference>
<organism evidence="12 13">
    <name type="scientific">Cnuella takakiae</name>
    <dbReference type="NCBI Taxonomy" id="1302690"/>
    <lineage>
        <taxon>Bacteria</taxon>
        <taxon>Pseudomonadati</taxon>
        <taxon>Bacteroidota</taxon>
        <taxon>Chitinophagia</taxon>
        <taxon>Chitinophagales</taxon>
        <taxon>Chitinophagaceae</taxon>
        <taxon>Cnuella</taxon>
    </lineage>
</organism>
<feature type="binding site" evidence="7">
    <location>
        <begin position="154"/>
        <end position="155"/>
    </location>
    <ligand>
        <name>UDP-N-acetyl-alpha-D-muramoyl-L-alanyl-D-glutamate</name>
        <dbReference type="ChEBI" id="CHEBI:83900"/>
    </ligand>
</feature>
<protein>
    <recommendedName>
        <fullName evidence="7">UDP-N-acetylmuramoyl-L-alanyl-D-glutamate--2,6-diaminopimelate ligase</fullName>
        <ecNumber evidence="7">6.3.2.13</ecNumber>
    </recommendedName>
    <alternativeName>
        <fullName evidence="7">Meso-A2pm-adding enzyme</fullName>
    </alternativeName>
    <alternativeName>
        <fullName evidence="7">Meso-diaminopimelate-adding enzyme</fullName>
    </alternativeName>
    <alternativeName>
        <fullName evidence="7">UDP-MurNAc-L-Ala-D-Glu:meso-diaminopimelate ligase</fullName>
    </alternativeName>
    <alternativeName>
        <fullName evidence="7">UDP-MurNAc-tripeptide synthetase</fullName>
    </alternativeName>
    <alternativeName>
        <fullName evidence="7">UDP-N-acetylmuramyl-tripeptide synthetase</fullName>
    </alternativeName>
</protein>
<comment type="subcellular location">
    <subcellularLocation>
        <location evidence="7 8">Cytoplasm</location>
    </subcellularLocation>
</comment>
<dbReference type="Pfam" id="PF08245">
    <property type="entry name" value="Mur_ligase_M"/>
    <property type="match status" value="1"/>
</dbReference>
<feature type="domain" description="Mur ligase C-terminal" evidence="10">
    <location>
        <begin position="328"/>
        <end position="459"/>
    </location>
</feature>
<dbReference type="GO" id="GO:0009252">
    <property type="term" value="P:peptidoglycan biosynthetic process"/>
    <property type="evidence" value="ECO:0007669"/>
    <property type="project" value="UniProtKB-UniRule"/>
</dbReference>
<dbReference type="GO" id="GO:0005524">
    <property type="term" value="F:ATP binding"/>
    <property type="evidence" value="ECO:0007669"/>
    <property type="project" value="UniProtKB-UniRule"/>
</dbReference>
<feature type="binding site" evidence="7">
    <location>
        <position position="181"/>
    </location>
    <ligand>
        <name>UDP-N-acetyl-alpha-D-muramoyl-L-alanyl-D-glutamate</name>
        <dbReference type="ChEBI" id="CHEBI:83900"/>
    </ligand>
</feature>
<dbReference type="SUPFAM" id="SSF53244">
    <property type="entry name" value="MurD-like peptide ligases, peptide-binding domain"/>
    <property type="match status" value="1"/>
</dbReference>
<dbReference type="HAMAP" id="MF_00208">
    <property type="entry name" value="MurE"/>
    <property type="match status" value="1"/>
</dbReference>
<sequence>MKQLQEILYKVSLTAVAGDTAIDVSGVQIDSRAVQQGSLFIAIKGVGVDGHQFIGKAIEKGAVAVLCEDMPAEKQEGITYVQVRSTSEAAGQVAHNFYDAPSARFSLVGVTGTNGKTTIATLLYKLFTGLGYTCGLVSTVENIIAGNVVPSTHTTPDAVRLNALLKQMADAGCSHVFMEVSSHAVHQRRIAGLHFAGALFSNITHDHLDYHKTFDEYIRAKKGFFDGLTNNAFAITNADDKRGMVMLQNTVAKTYTYSLRTMADFKGKILENSLSGLMMTVNDQEVHFRLIGEFNAYNILAVYGAAISLGEDKQEVLQVLSALTSAEGRFDYLVSHNEGVIGIVDYAHTPDALLNVLATINKLRTGEEQVITVVGCGGDRDKAKRPIMGEVACEHSHKVIFTSDNPRSEDPAQILAEMETGLKTAQRRKFLSIADRKQAIKTAVSMAGPKDIILIAGKGHEKYQEIKGVKHHFDDKEVLMEVFKELEK</sequence>
<dbReference type="STRING" id="1302690.BUE76_07240"/>